<comment type="caution">
    <text evidence="1">The sequence shown here is derived from an EMBL/GenBank/DDBJ whole genome shotgun (WGS) entry which is preliminary data.</text>
</comment>
<evidence type="ECO:0000313" key="1">
    <source>
        <dbReference type="EMBL" id="MDS1821068.1"/>
    </source>
</evidence>
<organism evidence="1 2">
    <name type="scientific">Vibrio parahaemolyticus</name>
    <dbReference type="NCBI Taxonomy" id="670"/>
    <lineage>
        <taxon>Bacteria</taxon>
        <taxon>Pseudomonadati</taxon>
        <taxon>Pseudomonadota</taxon>
        <taxon>Gammaproteobacteria</taxon>
        <taxon>Vibrionales</taxon>
        <taxon>Vibrionaceae</taxon>
        <taxon>Vibrio</taxon>
    </lineage>
</organism>
<dbReference type="AlphaFoldDB" id="A0AAW8Q3Q3"/>
<proteinExistence type="predicted"/>
<sequence length="136" mass="15011">MTLSIATIKSAAAGCESAIELLNEHYCYGHCMDLAIALHRAYGYTIQASMVESKWVGHAWVRLPDGTYLDILSRYTDTDELESFGDGECTLSFTNEGDFVSMLGIKENELEVFSNDLAIAQEVVGIYLAPKFNLSL</sequence>
<name>A0AAW8Q3Q3_VIBPH</name>
<dbReference type="Proteomes" id="UP001253193">
    <property type="component" value="Unassembled WGS sequence"/>
</dbReference>
<evidence type="ECO:0000313" key="2">
    <source>
        <dbReference type="Proteomes" id="UP001253193"/>
    </source>
</evidence>
<dbReference type="RefSeq" id="WP_311019882.1">
    <property type="nucleotide sequence ID" value="NZ_JAUHGG010000003.1"/>
</dbReference>
<reference evidence="1" key="1">
    <citation type="submission" date="2023-06" db="EMBL/GenBank/DDBJ databases">
        <title>Genomic Diversity of Vibrio spp. and Metagenomic Analysis of Pathogens in Florida Gulf Coastal Waters Following Hurricane Ian.</title>
        <authorList>
            <person name="Brumfield K.D."/>
        </authorList>
    </citation>
    <scope>NUCLEOTIDE SEQUENCE</scope>
    <source>
        <strain evidence="1">WBS2B-138</strain>
    </source>
</reference>
<dbReference type="EMBL" id="JAUHGG010000003">
    <property type="protein sequence ID" value="MDS1821068.1"/>
    <property type="molecule type" value="Genomic_DNA"/>
</dbReference>
<protein>
    <submittedName>
        <fullName evidence="1">Uncharacterized protein</fullName>
    </submittedName>
</protein>
<gene>
    <name evidence="1" type="ORF">QX249_10390</name>
</gene>
<accession>A0AAW8Q3Q3</accession>